<organism evidence="3 4">
    <name type="scientific">Diutina rugosa</name>
    <name type="common">Yeast</name>
    <name type="synonym">Candida rugosa</name>
    <dbReference type="NCBI Taxonomy" id="5481"/>
    <lineage>
        <taxon>Eukaryota</taxon>
        <taxon>Fungi</taxon>
        <taxon>Dikarya</taxon>
        <taxon>Ascomycota</taxon>
        <taxon>Saccharomycotina</taxon>
        <taxon>Pichiomycetes</taxon>
        <taxon>Debaryomycetaceae</taxon>
        <taxon>Diutina</taxon>
    </lineage>
</organism>
<feature type="chain" id="PRO_5024946362" evidence="2">
    <location>
        <begin position="24"/>
        <end position="103"/>
    </location>
</feature>
<dbReference type="GeneID" id="54780198"/>
<feature type="region of interest" description="Disordered" evidence="1">
    <location>
        <begin position="41"/>
        <end position="80"/>
    </location>
</feature>
<feature type="compositionally biased region" description="Low complexity" evidence="1">
    <location>
        <begin position="62"/>
        <end position="80"/>
    </location>
</feature>
<name>A0A642UTN7_DIURU</name>
<evidence type="ECO:0000256" key="2">
    <source>
        <dbReference type="SAM" id="SignalP"/>
    </source>
</evidence>
<protein>
    <submittedName>
        <fullName evidence="3">Uncharacterized protein</fullName>
    </submittedName>
</protein>
<evidence type="ECO:0000313" key="4">
    <source>
        <dbReference type="Proteomes" id="UP000449547"/>
    </source>
</evidence>
<dbReference type="AlphaFoldDB" id="A0A642UTN7"/>
<keyword evidence="2" id="KW-0732">Signal</keyword>
<dbReference type="RefSeq" id="XP_034013503.1">
    <property type="nucleotide sequence ID" value="XM_034154100.1"/>
</dbReference>
<evidence type="ECO:0000256" key="1">
    <source>
        <dbReference type="SAM" id="MobiDB-lite"/>
    </source>
</evidence>
<proteinExistence type="predicted"/>
<dbReference type="Proteomes" id="UP000449547">
    <property type="component" value="Unassembled WGS sequence"/>
</dbReference>
<evidence type="ECO:0000313" key="3">
    <source>
        <dbReference type="EMBL" id="KAA8905117.1"/>
    </source>
</evidence>
<gene>
    <name evidence="3" type="ORF">DIURU_001545</name>
</gene>
<accession>A0A642UTN7</accession>
<keyword evidence="4" id="KW-1185">Reference proteome</keyword>
<feature type="signal peptide" evidence="2">
    <location>
        <begin position="1"/>
        <end position="23"/>
    </location>
</feature>
<sequence length="103" mass="9653">MQFKTVAVLTVASLAIAAPSAVADDAANGAVYGGQGGVQGGAQGQGGVQGGVQGGSQGGSGTTVVQEEQGGQQQGPALNNPLGPAGAIAAAIWGCFTGWLGTA</sequence>
<dbReference type="VEuPathDB" id="FungiDB:DIURU_001545"/>
<reference evidence="3 4" key="1">
    <citation type="submission" date="2019-07" db="EMBL/GenBank/DDBJ databases">
        <title>Genome assembly of two rare yeast pathogens: Diutina rugosa and Trichomonascus ciferrii.</title>
        <authorList>
            <person name="Mixao V."/>
            <person name="Saus E."/>
            <person name="Hansen A."/>
            <person name="Lass-Flor C."/>
            <person name="Gabaldon T."/>
        </authorList>
    </citation>
    <scope>NUCLEOTIDE SEQUENCE [LARGE SCALE GENOMIC DNA]</scope>
    <source>
        <strain evidence="3 4">CBS 613</strain>
    </source>
</reference>
<comment type="caution">
    <text evidence="3">The sequence shown here is derived from an EMBL/GenBank/DDBJ whole genome shotgun (WGS) entry which is preliminary data.</text>
</comment>
<dbReference type="EMBL" id="SWFT01000050">
    <property type="protein sequence ID" value="KAA8905117.1"/>
    <property type="molecule type" value="Genomic_DNA"/>
</dbReference>
<feature type="compositionally biased region" description="Gly residues" evidence="1">
    <location>
        <begin position="41"/>
        <end position="61"/>
    </location>
</feature>